<keyword evidence="5" id="KW-0698">rRNA processing</keyword>
<evidence type="ECO:0000259" key="12">
    <source>
        <dbReference type="Pfam" id="PF18311"/>
    </source>
</evidence>
<dbReference type="CDD" id="cd05790">
    <property type="entry name" value="S1_Rrp40"/>
    <property type="match status" value="1"/>
</dbReference>
<name>A0A0L7RIW6_9HYME</name>
<dbReference type="OrthoDB" id="340500at2759"/>
<dbReference type="GO" id="GO:0003723">
    <property type="term" value="F:RNA binding"/>
    <property type="evidence" value="ECO:0007669"/>
    <property type="project" value="UniProtKB-KW"/>
</dbReference>
<evidence type="ECO:0000256" key="6">
    <source>
        <dbReference type="ARBA" id="ARBA00022835"/>
    </source>
</evidence>
<comment type="similarity">
    <text evidence="3">Belongs to the RRP40 family.</text>
</comment>
<dbReference type="EMBL" id="KQ414582">
    <property type="protein sequence ID" value="KOC70887.1"/>
    <property type="molecule type" value="Genomic_DNA"/>
</dbReference>
<proteinExistence type="inferred from homology"/>
<comment type="subcellular location">
    <subcellularLocation>
        <location evidence="1">Cytoplasm</location>
    </subcellularLocation>
    <subcellularLocation>
        <location evidence="2">Nucleus</location>
        <location evidence="2">Nucleolus</location>
    </subcellularLocation>
</comment>
<dbReference type="InterPro" id="IPR004088">
    <property type="entry name" value="KH_dom_type_1"/>
</dbReference>
<dbReference type="GO" id="GO:0071051">
    <property type="term" value="P:poly(A)-dependent snoRNA 3'-end processing"/>
    <property type="evidence" value="ECO:0007669"/>
    <property type="project" value="TreeGrafter"/>
</dbReference>
<dbReference type="Gene3D" id="2.40.50.100">
    <property type="match status" value="1"/>
</dbReference>
<evidence type="ECO:0000256" key="2">
    <source>
        <dbReference type="ARBA" id="ARBA00004604"/>
    </source>
</evidence>
<dbReference type="GO" id="GO:0005730">
    <property type="term" value="C:nucleolus"/>
    <property type="evidence" value="ECO:0007669"/>
    <property type="project" value="UniProtKB-SubCell"/>
</dbReference>
<evidence type="ECO:0000256" key="10">
    <source>
        <dbReference type="ARBA" id="ARBA00069899"/>
    </source>
</evidence>
<dbReference type="Pfam" id="PF21262">
    <property type="entry name" value="RRP40_S1"/>
    <property type="match status" value="1"/>
</dbReference>
<dbReference type="GO" id="GO:0000177">
    <property type="term" value="C:cytoplasmic exosome (RNase complex)"/>
    <property type="evidence" value="ECO:0007669"/>
    <property type="project" value="TreeGrafter"/>
</dbReference>
<dbReference type="Pfam" id="PF15985">
    <property type="entry name" value="KH_6"/>
    <property type="match status" value="1"/>
</dbReference>
<accession>A0A0L7RIW6</accession>
<evidence type="ECO:0000256" key="1">
    <source>
        <dbReference type="ARBA" id="ARBA00004496"/>
    </source>
</evidence>
<dbReference type="AlphaFoldDB" id="A0A0L7RIW6"/>
<dbReference type="Gene3D" id="2.40.50.140">
    <property type="entry name" value="Nucleic acid-binding proteins"/>
    <property type="match status" value="1"/>
</dbReference>
<dbReference type="SUPFAM" id="SSF54791">
    <property type="entry name" value="Eukaryotic type KH-domain (KH-domain type I)"/>
    <property type="match status" value="1"/>
</dbReference>
<dbReference type="GO" id="GO:0000176">
    <property type="term" value="C:nuclear exosome (RNase complex)"/>
    <property type="evidence" value="ECO:0007669"/>
    <property type="project" value="TreeGrafter"/>
</dbReference>
<keyword evidence="6" id="KW-0271">Exosome</keyword>
<dbReference type="GO" id="GO:0071035">
    <property type="term" value="P:nuclear polyadenylation-dependent rRNA catabolic process"/>
    <property type="evidence" value="ECO:0007669"/>
    <property type="project" value="TreeGrafter"/>
</dbReference>
<dbReference type="GO" id="GO:0071038">
    <property type="term" value="P:TRAMP-dependent tRNA surveillance pathway"/>
    <property type="evidence" value="ECO:0007669"/>
    <property type="project" value="TreeGrafter"/>
</dbReference>
<dbReference type="PANTHER" id="PTHR21321:SF1">
    <property type="entry name" value="EXOSOME COMPLEX COMPONENT RRP40"/>
    <property type="match status" value="1"/>
</dbReference>
<dbReference type="CDD" id="cd22526">
    <property type="entry name" value="KH-I_Rrp40"/>
    <property type="match status" value="1"/>
</dbReference>
<dbReference type="PANTHER" id="PTHR21321">
    <property type="entry name" value="PNAS-3 RELATED"/>
    <property type="match status" value="1"/>
</dbReference>
<dbReference type="GO" id="GO:0000467">
    <property type="term" value="P:exonucleolytic trimming to generate mature 3'-end of 5.8S rRNA from tricistronic rRNA transcript (SSU-rRNA, 5.8S rRNA, LSU-rRNA)"/>
    <property type="evidence" value="ECO:0007669"/>
    <property type="project" value="TreeGrafter"/>
</dbReference>
<keyword evidence="4" id="KW-0963">Cytoplasm</keyword>
<dbReference type="SUPFAM" id="SSF110324">
    <property type="entry name" value="Ribosomal L27 protein-like"/>
    <property type="match status" value="1"/>
</dbReference>
<evidence type="ECO:0000256" key="7">
    <source>
        <dbReference type="ARBA" id="ARBA00022884"/>
    </source>
</evidence>
<gene>
    <name evidence="13" type="ORF">WH47_02153</name>
</gene>
<keyword evidence="14" id="KW-1185">Reference proteome</keyword>
<evidence type="ECO:0000256" key="8">
    <source>
        <dbReference type="ARBA" id="ARBA00023242"/>
    </source>
</evidence>
<dbReference type="FunFam" id="3.30.1370.10:FF:000038">
    <property type="entry name" value="exosome complex component RRP40"/>
    <property type="match status" value="1"/>
</dbReference>
<dbReference type="InterPro" id="IPR012340">
    <property type="entry name" value="NA-bd_OB-fold"/>
</dbReference>
<evidence type="ECO:0000256" key="9">
    <source>
        <dbReference type="ARBA" id="ARBA00030615"/>
    </source>
</evidence>
<dbReference type="GO" id="GO:0071034">
    <property type="term" value="P:CUT catabolic process"/>
    <property type="evidence" value="ECO:0007669"/>
    <property type="project" value="TreeGrafter"/>
</dbReference>
<keyword evidence="8" id="KW-0539">Nucleus</keyword>
<dbReference type="FunFam" id="2.40.50.140:FF:000112">
    <property type="entry name" value="Exosome complex component RRP40"/>
    <property type="match status" value="1"/>
</dbReference>
<dbReference type="InterPro" id="IPR036612">
    <property type="entry name" value="KH_dom_type_1_sf"/>
</dbReference>
<feature type="domain" description="K Homology" evidence="11">
    <location>
        <begin position="154"/>
        <end position="201"/>
    </location>
</feature>
<feature type="domain" description="Exosome complex exonuclease Rrp40 N-terminal" evidence="12">
    <location>
        <begin position="28"/>
        <end position="65"/>
    </location>
</feature>
<dbReference type="Gene3D" id="3.30.1370.10">
    <property type="entry name" value="K Homology domain, type 1"/>
    <property type="match status" value="1"/>
</dbReference>
<evidence type="ECO:0000256" key="3">
    <source>
        <dbReference type="ARBA" id="ARBA00007841"/>
    </source>
</evidence>
<evidence type="ECO:0000259" key="11">
    <source>
        <dbReference type="Pfam" id="PF15985"/>
    </source>
</evidence>
<dbReference type="InterPro" id="IPR041054">
    <property type="entry name" value="Rrp40_N_euk"/>
</dbReference>
<dbReference type="GO" id="GO:0034475">
    <property type="term" value="P:U4 snRNA 3'-end processing"/>
    <property type="evidence" value="ECO:0007669"/>
    <property type="project" value="TreeGrafter"/>
</dbReference>
<evidence type="ECO:0000256" key="5">
    <source>
        <dbReference type="ARBA" id="ARBA00022552"/>
    </source>
</evidence>
<dbReference type="SUPFAM" id="SSF50249">
    <property type="entry name" value="Nucleic acid-binding proteins"/>
    <property type="match status" value="1"/>
</dbReference>
<dbReference type="Proteomes" id="UP000053825">
    <property type="component" value="Unassembled WGS sequence"/>
</dbReference>
<organism evidence="13 14">
    <name type="scientific">Habropoda laboriosa</name>
    <dbReference type="NCBI Taxonomy" id="597456"/>
    <lineage>
        <taxon>Eukaryota</taxon>
        <taxon>Metazoa</taxon>
        <taxon>Ecdysozoa</taxon>
        <taxon>Arthropoda</taxon>
        <taxon>Hexapoda</taxon>
        <taxon>Insecta</taxon>
        <taxon>Pterygota</taxon>
        <taxon>Neoptera</taxon>
        <taxon>Endopterygota</taxon>
        <taxon>Hymenoptera</taxon>
        <taxon>Apocrita</taxon>
        <taxon>Aculeata</taxon>
        <taxon>Apoidea</taxon>
        <taxon>Anthophila</taxon>
        <taxon>Apidae</taxon>
        <taxon>Habropoda</taxon>
    </lineage>
</organism>
<dbReference type="Pfam" id="PF18311">
    <property type="entry name" value="Rrp40_N"/>
    <property type="match status" value="1"/>
</dbReference>
<evidence type="ECO:0000313" key="14">
    <source>
        <dbReference type="Proteomes" id="UP000053825"/>
    </source>
</evidence>
<evidence type="ECO:0000256" key="4">
    <source>
        <dbReference type="ARBA" id="ARBA00022490"/>
    </source>
</evidence>
<reference evidence="13 14" key="1">
    <citation type="submission" date="2015-07" db="EMBL/GenBank/DDBJ databases">
        <title>The genome of Habropoda laboriosa.</title>
        <authorList>
            <person name="Pan H."/>
            <person name="Kapheim K."/>
        </authorList>
    </citation>
    <scope>NUCLEOTIDE SEQUENCE [LARGE SCALE GENOMIC DNA]</scope>
    <source>
        <strain evidence="13">0110345459</strain>
    </source>
</reference>
<dbReference type="InterPro" id="IPR037319">
    <property type="entry name" value="Rrp40_S1"/>
</dbReference>
<dbReference type="InterPro" id="IPR049469">
    <property type="entry name" value="RRP40_KH-I"/>
</dbReference>
<dbReference type="STRING" id="597456.A0A0L7RIW6"/>
<sequence length="245" mass="26746">MIEVSVGDIVMPGDIVKDIKTSNKKETIILGPGLRREADTVFAYKAGVLRKTEPAVYYVDSYQKRYVPNRGENIVGIVTQRGGDIFKVDIGASEQASLSYLAFEGATKKNRPDIQVGDLVFAKLLVASKDMEPELTCIDSHGKEKNLGALSSDGMLFTCSLSLIRKILNKNSPLFKTLAHSQAFEVAAGMNGRVWVKARTIQETIAVANAILAAEYAAPNDIKKLCSDIEMTLLLTQTANTDEMQ</sequence>
<evidence type="ECO:0000313" key="13">
    <source>
        <dbReference type="EMBL" id="KOC70887.1"/>
    </source>
</evidence>
<keyword evidence="7" id="KW-0694">RNA-binding</keyword>
<protein>
    <recommendedName>
        <fullName evidence="10">Exosome complex component RRP40</fullName>
    </recommendedName>
    <alternativeName>
        <fullName evidence="9">Ribosomal RNA-processing protein 40</fullName>
    </alternativeName>
</protein>
<dbReference type="InterPro" id="IPR026699">
    <property type="entry name" value="Exosome_RNA_bind1/RRP40/RRP4"/>
</dbReference>
<dbReference type="GO" id="GO:0010468">
    <property type="term" value="P:regulation of gene expression"/>
    <property type="evidence" value="ECO:0007669"/>
    <property type="project" value="UniProtKB-ARBA"/>
</dbReference>